<dbReference type="Gene3D" id="1.10.10.10">
    <property type="entry name" value="Winged helix-like DNA-binding domain superfamily/Winged helix DNA-binding domain"/>
    <property type="match status" value="1"/>
</dbReference>
<dbReference type="Pfam" id="PF08281">
    <property type="entry name" value="Sigma70_r4_2"/>
    <property type="match status" value="1"/>
</dbReference>
<dbReference type="GO" id="GO:0016987">
    <property type="term" value="F:sigma factor activity"/>
    <property type="evidence" value="ECO:0007669"/>
    <property type="project" value="InterPro"/>
</dbReference>
<dbReference type="InterPro" id="IPR013249">
    <property type="entry name" value="RNA_pol_sigma70_r4_t2"/>
</dbReference>
<dbReference type="CDD" id="cd06171">
    <property type="entry name" value="Sigma70_r4"/>
    <property type="match status" value="1"/>
</dbReference>
<feature type="domain" description="RNA polymerase sigma factor 70 region 4 type 2" evidence="1">
    <location>
        <begin position="46"/>
        <end position="92"/>
    </location>
</feature>
<dbReference type="GO" id="GO:0003677">
    <property type="term" value="F:DNA binding"/>
    <property type="evidence" value="ECO:0007669"/>
    <property type="project" value="InterPro"/>
</dbReference>
<evidence type="ECO:0000313" key="2">
    <source>
        <dbReference type="EMBL" id="RDZ05487.1"/>
    </source>
</evidence>
<dbReference type="SUPFAM" id="SSF88659">
    <property type="entry name" value="Sigma3 and sigma4 domains of RNA polymerase sigma factors"/>
    <property type="match status" value="1"/>
</dbReference>
<proteinExistence type="predicted"/>
<gene>
    <name evidence="2" type="ORF">C3744_29565</name>
</gene>
<dbReference type="InterPro" id="IPR013324">
    <property type="entry name" value="RNA_pol_sigma_r3/r4-like"/>
</dbReference>
<dbReference type="Proteomes" id="UP000256519">
    <property type="component" value="Unassembled WGS sequence"/>
</dbReference>
<evidence type="ECO:0000313" key="3">
    <source>
        <dbReference type="Proteomes" id="UP000256519"/>
    </source>
</evidence>
<dbReference type="AlphaFoldDB" id="A0A3D8WTG7"/>
<organism evidence="2 3">
    <name type="scientific">Priestia megaterium</name>
    <name type="common">Bacillus megaterium</name>
    <dbReference type="NCBI Taxonomy" id="1404"/>
    <lineage>
        <taxon>Bacteria</taxon>
        <taxon>Bacillati</taxon>
        <taxon>Bacillota</taxon>
        <taxon>Bacilli</taxon>
        <taxon>Bacillales</taxon>
        <taxon>Bacillaceae</taxon>
        <taxon>Priestia</taxon>
    </lineage>
</organism>
<accession>A0A3D8WTG7</accession>
<reference evidence="2 3" key="1">
    <citation type="journal article" date="2018" name="Appl. Environ. Microbiol.">
        <title>Antimicrobial susceptibility testing and tentative epidemiological cut-off values of five Bacillus species relevant for use as animal feed additives or for plant protection.</title>
        <authorList>
            <person name="Agerso Y."/>
            <person name="Stuer-Lauridsen B."/>
            <person name="Bjerre K."/>
            <person name="Jensen M.G."/>
            <person name="Johansen E."/>
            <person name="Bennedsen M."/>
            <person name="Brockmann E."/>
            <person name="Nielsen B."/>
        </authorList>
    </citation>
    <scope>NUCLEOTIDE SEQUENCE [LARGE SCALE GENOMIC DNA]</scope>
    <source>
        <strain evidence="2 3">CHCC20162</strain>
    </source>
</reference>
<dbReference type="InterPro" id="IPR036388">
    <property type="entry name" value="WH-like_DNA-bd_sf"/>
</dbReference>
<dbReference type="EMBL" id="PQWM01000079">
    <property type="protein sequence ID" value="RDZ05487.1"/>
    <property type="molecule type" value="Genomic_DNA"/>
</dbReference>
<dbReference type="RefSeq" id="WP_116079138.1">
    <property type="nucleotide sequence ID" value="NZ_CP187631.1"/>
</dbReference>
<protein>
    <recommendedName>
        <fullName evidence="1">RNA polymerase sigma factor 70 region 4 type 2 domain-containing protein</fullName>
    </recommendedName>
</protein>
<dbReference type="GO" id="GO:0006352">
    <property type="term" value="P:DNA-templated transcription initiation"/>
    <property type="evidence" value="ECO:0007669"/>
    <property type="project" value="InterPro"/>
</dbReference>
<name>A0A3D8WTG7_PRIMG</name>
<evidence type="ECO:0000259" key="1">
    <source>
        <dbReference type="Pfam" id="PF08281"/>
    </source>
</evidence>
<comment type="caution">
    <text evidence="2">The sequence shown here is derived from an EMBL/GenBank/DDBJ whole genome shotgun (WGS) entry which is preliminary data.</text>
</comment>
<sequence length="92" mass="11050">MDRIFKKRKEKNKPVTSSNYIEMPQYVQSNNTIVLEQFIIERLENEELRKRIKHLPDKYQQVIMYFYFKDLPYGEIATALNISVGTVKARLH</sequence>